<accession>A0ABV9QVY2</accession>
<comment type="similarity">
    <text evidence="2">Belongs to the UPF0702 family.</text>
</comment>
<name>A0ABV9QVY2_9GAMM</name>
<organism evidence="9 10">
    <name type="scientific">Dokdonella ginsengisoli</name>
    <dbReference type="NCBI Taxonomy" id="363846"/>
    <lineage>
        <taxon>Bacteria</taxon>
        <taxon>Pseudomonadati</taxon>
        <taxon>Pseudomonadota</taxon>
        <taxon>Gammaproteobacteria</taxon>
        <taxon>Lysobacterales</taxon>
        <taxon>Rhodanobacteraceae</taxon>
        <taxon>Dokdonella</taxon>
    </lineage>
</organism>
<evidence type="ECO:0000259" key="8">
    <source>
        <dbReference type="Pfam" id="PF04239"/>
    </source>
</evidence>
<evidence type="ECO:0000256" key="2">
    <source>
        <dbReference type="ARBA" id="ARBA00006448"/>
    </source>
</evidence>
<evidence type="ECO:0000313" key="10">
    <source>
        <dbReference type="Proteomes" id="UP001595886"/>
    </source>
</evidence>
<dbReference type="Gene3D" id="3.30.240.20">
    <property type="entry name" value="bsu07140 like domains"/>
    <property type="match status" value="1"/>
</dbReference>
<keyword evidence="3" id="KW-1003">Cell membrane</keyword>
<gene>
    <name evidence="9" type="ORF">ACFO6Q_14210</name>
</gene>
<dbReference type="Proteomes" id="UP001595886">
    <property type="component" value="Unassembled WGS sequence"/>
</dbReference>
<comment type="subcellular location">
    <subcellularLocation>
        <location evidence="1">Cell membrane</location>
        <topology evidence="1">Multi-pass membrane protein</topology>
    </subcellularLocation>
</comment>
<evidence type="ECO:0000256" key="7">
    <source>
        <dbReference type="SAM" id="Phobius"/>
    </source>
</evidence>
<keyword evidence="5 7" id="KW-1133">Transmembrane helix</keyword>
<proteinExistence type="inferred from homology"/>
<protein>
    <submittedName>
        <fullName evidence="9">DUF421 domain-containing protein</fullName>
    </submittedName>
</protein>
<feature type="transmembrane region" description="Helical" evidence="7">
    <location>
        <begin position="14"/>
        <end position="33"/>
    </location>
</feature>
<evidence type="ECO:0000256" key="3">
    <source>
        <dbReference type="ARBA" id="ARBA00022475"/>
    </source>
</evidence>
<feature type="domain" description="YetF C-terminal" evidence="8">
    <location>
        <begin position="89"/>
        <end position="156"/>
    </location>
</feature>
<evidence type="ECO:0000256" key="6">
    <source>
        <dbReference type="ARBA" id="ARBA00023136"/>
    </source>
</evidence>
<keyword evidence="4 7" id="KW-0812">Transmembrane</keyword>
<dbReference type="PANTHER" id="PTHR34582">
    <property type="entry name" value="UPF0702 TRANSMEMBRANE PROTEIN YCAP"/>
    <property type="match status" value="1"/>
</dbReference>
<dbReference type="Pfam" id="PF04239">
    <property type="entry name" value="DUF421"/>
    <property type="match status" value="1"/>
</dbReference>
<dbReference type="EMBL" id="JBHSHD010000010">
    <property type="protein sequence ID" value="MFC4821483.1"/>
    <property type="molecule type" value="Genomic_DNA"/>
</dbReference>
<reference evidence="10" key="1">
    <citation type="journal article" date="2019" name="Int. J. Syst. Evol. Microbiol.">
        <title>The Global Catalogue of Microorganisms (GCM) 10K type strain sequencing project: providing services to taxonomists for standard genome sequencing and annotation.</title>
        <authorList>
            <consortium name="The Broad Institute Genomics Platform"/>
            <consortium name="The Broad Institute Genome Sequencing Center for Infectious Disease"/>
            <person name="Wu L."/>
            <person name="Ma J."/>
        </authorList>
    </citation>
    <scope>NUCLEOTIDE SEQUENCE [LARGE SCALE GENOMIC DNA]</scope>
    <source>
        <strain evidence="10">CCUG 30340</strain>
    </source>
</reference>
<dbReference type="InterPro" id="IPR007353">
    <property type="entry name" value="DUF421"/>
</dbReference>
<evidence type="ECO:0000256" key="1">
    <source>
        <dbReference type="ARBA" id="ARBA00004651"/>
    </source>
</evidence>
<dbReference type="InterPro" id="IPR023090">
    <property type="entry name" value="UPF0702_alpha/beta_dom_sf"/>
</dbReference>
<evidence type="ECO:0000256" key="4">
    <source>
        <dbReference type="ARBA" id="ARBA00022692"/>
    </source>
</evidence>
<comment type="caution">
    <text evidence="9">The sequence shown here is derived from an EMBL/GenBank/DDBJ whole genome shotgun (WGS) entry which is preliminary data.</text>
</comment>
<dbReference type="PANTHER" id="PTHR34582:SF6">
    <property type="entry name" value="UPF0702 TRANSMEMBRANE PROTEIN YCAP"/>
    <property type="match status" value="1"/>
</dbReference>
<sequence length="157" mass="17785">MDELLRFSLSPLELLVRGTAMYWFLLCIFRFVLRRDFGTAGVPDLLFVVLLGDAAQNGMIGEGHTLLDSAFLIAVLAAWNYALDFLAYHVPFVSRLTDPPALLLAKDGRLVHRNLRKEHITPDEVESALRSEGLDGLARVRRMYLEPDGKFTVLKRR</sequence>
<evidence type="ECO:0000313" key="9">
    <source>
        <dbReference type="EMBL" id="MFC4821483.1"/>
    </source>
</evidence>
<dbReference type="RefSeq" id="WP_380021760.1">
    <property type="nucleotide sequence ID" value="NZ_JBHSHD010000010.1"/>
</dbReference>
<keyword evidence="10" id="KW-1185">Reference proteome</keyword>
<keyword evidence="6 7" id="KW-0472">Membrane</keyword>
<evidence type="ECO:0000256" key="5">
    <source>
        <dbReference type="ARBA" id="ARBA00022989"/>
    </source>
</evidence>